<gene>
    <name evidence="3" type="ORF">PV08_08701</name>
</gene>
<evidence type="ECO:0000313" key="3">
    <source>
        <dbReference type="EMBL" id="KIW13513.1"/>
    </source>
</evidence>
<dbReference type="VEuPathDB" id="FungiDB:PV08_08701"/>
<dbReference type="STRING" id="91928.A0A0D2B3S1"/>
<dbReference type="GeneID" id="27335784"/>
<dbReference type="AlphaFoldDB" id="A0A0D2B3S1"/>
<feature type="region of interest" description="Disordered" evidence="1">
    <location>
        <begin position="513"/>
        <end position="553"/>
    </location>
</feature>
<protein>
    <recommendedName>
        <fullName evidence="5">Peptidase A1 domain-containing protein</fullName>
    </recommendedName>
</protein>
<dbReference type="RefSeq" id="XP_016233729.1">
    <property type="nucleotide sequence ID" value="XM_016383026.1"/>
</dbReference>
<dbReference type="InterPro" id="IPR021109">
    <property type="entry name" value="Peptidase_aspartic_dom_sf"/>
</dbReference>
<dbReference type="Proteomes" id="UP000053328">
    <property type="component" value="Unassembled WGS sequence"/>
</dbReference>
<accession>A0A0D2B3S1</accession>
<organism evidence="3 4">
    <name type="scientific">Exophiala spinifera</name>
    <dbReference type="NCBI Taxonomy" id="91928"/>
    <lineage>
        <taxon>Eukaryota</taxon>
        <taxon>Fungi</taxon>
        <taxon>Dikarya</taxon>
        <taxon>Ascomycota</taxon>
        <taxon>Pezizomycotina</taxon>
        <taxon>Eurotiomycetes</taxon>
        <taxon>Chaetothyriomycetidae</taxon>
        <taxon>Chaetothyriales</taxon>
        <taxon>Herpotrichiellaceae</taxon>
        <taxon>Exophiala</taxon>
    </lineage>
</organism>
<proteinExistence type="predicted"/>
<evidence type="ECO:0008006" key="5">
    <source>
        <dbReference type="Google" id="ProtNLM"/>
    </source>
</evidence>
<reference evidence="3 4" key="1">
    <citation type="submission" date="2015-01" db="EMBL/GenBank/DDBJ databases">
        <title>The Genome Sequence of Exophiala spinifera CBS89968.</title>
        <authorList>
            <consortium name="The Broad Institute Genomics Platform"/>
            <person name="Cuomo C."/>
            <person name="de Hoog S."/>
            <person name="Gorbushina A."/>
            <person name="Stielow B."/>
            <person name="Teixiera M."/>
            <person name="Abouelleil A."/>
            <person name="Chapman S.B."/>
            <person name="Priest M."/>
            <person name="Young S.K."/>
            <person name="Wortman J."/>
            <person name="Nusbaum C."/>
            <person name="Birren B."/>
        </authorList>
    </citation>
    <scope>NUCLEOTIDE SEQUENCE [LARGE SCALE GENOMIC DNA]</scope>
    <source>
        <strain evidence="3 4">CBS 89968</strain>
    </source>
</reference>
<dbReference type="HOGENOM" id="CLU_034107_0_0_1"/>
<keyword evidence="4" id="KW-1185">Reference proteome</keyword>
<keyword evidence="2" id="KW-0812">Transmembrane</keyword>
<evidence type="ECO:0000256" key="1">
    <source>
        <dbReference type="SAM" id="MobiDB-lite"/>
    </source>
</evidence>
<name>A0A0D2B3S1_9EURO</name>
<feature type="transmembrane region" description="Helical" evidence="2">
    <location>
        <begin position="403"/>
        <end position="428"/>
    </location>
</feature>
<evidence type="ECO:0000256" key="2">
    <source>
        <dbReference type="SAM" id="Phobius"/>
    </source>
</evidence>
<dbReference type="OrthoDB" id="4074350at2759"/>
<dbReference type="EMBL" id="KN847497">
    <property type="protein sequence ID" value="KIW13513.1"/>
    <property type="molecule type" value="Genomic_DNA"/>
</dbReference>
<dbReference type="SUPFAM" id="SSF50630">
    <property type="entry name" value="Acid proteases"/>
    <property type="match status" value="1"/>
</dbReference>
<sequence>MASPPCQNDAEPLFLPITYNNLSTDGQGARAWGIALDVGTPNQTFSLYPSIWDTTVLANVRHCTSKDDLICLAANGGLYDPKLSLTSANPEFSTWNGTVSGTDSSIFTFYNDVIDIPQFNDTRIWGYPFVTDDASLWGISSLGIGPNSTFLQAAVDADAAPSMSWGLWVGSRSIDEPQDGLLMVGGYDNARVAGDFFTDVSTLECPVCLQIQDLSWATENGTIGLTNATTNNFQVSLNPISNSIQIPQELFKAFGIATNGTYDQQLETYTYAGLSPPVGNLSFTIKGGYKTSIPANELFRFHGEYNSEGELVIANDTYQQAFVYSYTNQDTSDLHYTYTWGLPFLTMNYLILDVEQQQFRLSEAIRQDFGKEGGVFPRKLCSDPPVGPGGGGDGGGDGGGTNIGAIVGGVVGGVAGLSLLVLGVFCLWRLRRRRSSSTRGTSTRRVPALPMTYAAVQTGAAAAGYDSRLTMSHPPQGTVFYPTQAPAYGYTMTGHPSSFGQVQQIYHPSLGGLVAQELPPSDTNASELKSARSQRAGSRDRDGSVSLKRRFPA</sequence>
<keyword evidence="2" id="KW-0472">Membrane</keyword>
<feature type="compositionally biased region" description="Polar residues" evidence="1">
    <location>
        <begin position="521"/>
        <end position="536"/>
    </location>
</feature>
<keyword evidence="2" id="KW-1133">Transmembrane helix</keyword>
<evidence type="ECO:0000313" key="4">
    <source>
        <dbReference type="Proteomes" id="UP000053328"/>
    </source>
</evidence>
<dbReference type="Gene3D" id="2.40.70.10">
    <property type="entry name" value="Acid Proteases"/>
    <property type="match status" value="2"/>
</dbReference>